<evidence type="ECO:0000259" key="5">
    <source>
        <dbReference type="SMART" id="SM00534"/>
    </source>
</evidence>
<proteinExistence type="predicted"/>
<dbReference type="HOGENOM" id="CLU_030717_1_0_9"/>
<evidence type="ECO:0000256" key="1">
    <source>
        <dbReference type="ARBA" id="ARBA00022741"/>
    </source>
</evidence>
<feature type="domain" description="DNA mismatch repair proteins mutS family" evidence="5">
    <location>
        <begin position="374"/>
        <end position="560"/>
    </location>
</feature>
<name>C0BZP4_9FIRM</name>
<protein>
    <submittedName>
        <fullName evidence="6">MutS domain V protein</fullName>
    </submittedName>
</protein>
<feature type="transmembrane region" description="Helical" evidence="4">
    <location>
        <begin position="173"/>
        <end position="191"/>
    </location>
</feature>
<reference evidence="6" key="2">
    <citation type="submission" date="2013-06" db="EMBL/GenBank/DDBJ databases">
        <title>Draft genome sequence of Clostridium hylemonae (DSM 15053).</title>
        <authorList>
            <person name="Sudarsanam P."/>
            <person name="Ley R."/>
            <person name="Guruge J."/>
            <person name="Turnbaugh P.J."/>
            <person name="Mahowald M."/>
            <person name="Liep D."/>
            <person name="Gordon J."/>
        </authorList>
    </citation>
    <scope>NUCLEOTIDE SEQUENCE</scope>
    <source>
        <strain evidence="6">DSM 15053</strain>
    </source>
</reference>
<accession>C0BZP4</accession>
<dbReference type="GO" id="GO:0030983">
    <property type="term" value="F:mismatched DNA binding"/>
    <property type="evidence" value="ECO:0007669"/>
    <property type="project" value="InterPro"/>
</dbReference>
<sequence>MHDEKERHVMDVYTAALIAGAAVSVIVIAVCSRYAARKRLRDFIRDQYGKKPEKRDLDLKLAGMYYAEAEHSDENGLVDDETWNDLDMEEVFWRINSACSFAGEQYLYAALRILSQDKERFAQYEQKIAFFEAEQEERAEIQYELHKIGKRPSFYYVPSFFNNADAFGMRHVWSYRIMQAVFLVSLLLCLILRTEWIFAAAGVVFLVNLAVYGTMKGKYDTQLEVIEGIYGLMRAAQKITDSRQGRFAQVSPELFRVAGELKHSEKKFVYLLGRKRTSASGDFMEMAAAYITGAFLLDFTVYNKIIREICAKMDTFIWLYELIGELDMLLCVASFRKSLPVFCVPGFHRELSVEMEDIYHPLIGHPVYNSVRLNKNTIITGSNASGKSTFIKAVAVNEILAQTIHTCTARSFMLPATYVKSSMAVKDNLMGGESYYIREIKSLKRTAFSVDGRLPVFCAIDEILRGTNTDERLAASAAILSYLQDKNCIVLVATHDLELLEMLRGSSYDYYYFSEQPEAEDVIFDYKIHREVNKNTNAIRLLEQIGFPEEVIGCANRFYEEIIVTKSQK</sequence>
<comment type="caution">
    <text evidence="6">The sequence shown here is derived from an EMBL/GenBank/DDBJ whole genome shotgun (WGS) entry which is preliminary data.</text>
</comment>
<dbReference type="PANTHER" id="PTHR11361:SF152">
    <property type="entry name" value="DNA MISMATCH REPAIR PROTEIN"/>
    <property type="match status" value="1"/>
</dbReference>
<evidence type="ECO:0000256" key="2">
    <source>
        <dbReference type="ARBA" id="ARBA00022840"/>
    </source>
</evidence>
<organism evidence="6 7">
    <name type="scientific">[Clostridium] hylemonae DSM 15053</name>
    <dbReference type="NCBI Taxonomy" id="553973"/>
    <lineage>
        <taxon>Bacteria</taxon>
        <taxon>Bacillati</taxon>
        <taxon>Bacillota</taxon>
        <taxon>Clostridia</taxon>
        <taxon>Lachnospirales</taxon>
        <taxon>Lachnospiraceae</taxon>
    </lineage>
</organism>
<dbReference type="EMBL" id="ABYI02000019">
    <property type="protein sequence ID" value="EEG74622.1"/>
    <property type="molecule type" value="Genomic_DNA"/>
</dbReference>
<dbReference type="Gene3D" id="3.40.50.300">
    <property type="entry name" value="P-loop containing nucleotide triphosphate hydrolases"/>
    <property type="match status" value="1"/>
</dbReference>
<reference evidence="6" key="1">
    <citation type="submission" date="2009-02" db="EMBL/GenBank/DDBJ databases">
        <authorList>
            <person name="Fulton L."/>
            <person name="Clifton S."/>
            <person name="Fulton B."/>
            <person name="Xu J."/>
            <person name="Minx P."/>
            <person name="Pepin K.H."/>
            <person name="Johnson M."/>
            <person name="Bhonagiri V."/>
            <person name="Nash W.E."/>
            <person name="Mardis E.R."/>
            <person name="Wilson R.K."/>
        </authorList>
    </citation>
    <scope>NUCLEOTIDE SEQUENCE [LARGE SCALE GENOMIC DNA]</scope>
    <source>
        <strain evidence="6">DSM 15053</strain>
    </source>
</reference>
<dbReference type="Proteomes" id="UP000004893">
    <property type="component" value="Unassembled WGS sequence"/>
</dbReference>
<keyword evidence="1" id="KW-0547">Nucleotide-binding</keyword>
<feature type="transmembrane region" description="Helical" evidence="4">
    <location>
        <begin position="12"/>
        <end position="36"/>
    </location>
</feature>
<dbReference type="PANTHER" id="PTHR11361">
    <property type="entry name" value="DNA MISMATCH REPAIR PROTEIN MUTS FAMILY MEMBER"/>
    <property type="match status" value="1"/>
</dbReference>
<dbReference type="SUPFAM" id="SSF52540">
    <property type="entry name" value="P-loop containing nucleoside triphosphate hydrolases"/>
    <property type="match status" value="1"/>
</dbReference>
<evidence type="ECO:0000313" key="6">
    <source>
        <dbReference type="EMBL" id="EEG74622.1"/>
    </source>
</evidence>
<feature type="transmembrane region" description="Helical" evidence="4">
    <location>
        <begin position="197"/>
        <end position="215"/>
    </location>
</feature>
<keyword evidence="2" id="KW-0067">ATP-binding</keyword>
<dbReference type="InterPro" id="IPR000432">
    <property type="entry name" value="DNA_mismatch_repair_MutS_C"/>
</dbReference>
<dbReference type="Pfam" id="PF00488">
    <property type="entry name" value="MutS_V"/>
    <property type="match status" value="1"/>
</dbReference>
<evidence type="ECO:0000313" key="7">
    <source>
        <dbReference type="Proteomes" id="UP000004893"/>
    </source>
</evidence>
<dbReference type="GO" id="GO:0140664">
    <property type="term" value="F:ATP-dependent DNA damage sensor activity"/>
    <property type="evidence" value="ECO:0007669"/>
    <property type="project" value="InterPro"/>
</dbReference>
<keyword evidence="3" id="KW-0238">DNA-binding</keyword>
<dbReference type="GO" id="GO:0005829">
    <property type="term" value="C:cytosol"/>
    <property type="evidence" value="ECO:0007669"/>
    <property type="project" value="TreeGrafter"/>
</dbReference>
<dbReference type="OrthoDB" id="9802448at2"/>
<dbReference type="eggNOG" id="COG0249">
    <property type="taxonomic scope" value="Bacteria"/>
</dbReference>
<gene>
    <name evidence="6" type="ORF">CLOHYLEM_05286</name>
</gene>
<keyword evidence="4" id="KW-1133">Transmembrane helix</keyword>
<dbReference type="InterPro" id="IPR045076">
    <property type="entry name" value="MutS"/>
</dbReference>
<evidence type="ECO:0000256" key="3">
    <source>
        <dbReference type="ARBA" id="ARBA00023125"/>
    </source>
</evidence>
<keyword evidence="4" id="KW-0472">Membrane</keyword>
<keyword evidence="7" id="KW-1185">Reference proteome</keyword>
<dbReference type="SMART" id="SM00534">
    <property type="entry name" value="MUTSac"/>
    <property type="match status" value="1"/>
</dbReference>
<evidence type="ECO:0000256" key="4">
    <source>
        <dbReference type="SAM" id="Phobius"/>
    </source>
</evidence>
<dbReference type="STRING" id="553973.CLOHYLEM_05286"/>
<dbReference type="GO" id="GO:0005524">
    <property type="term" value="F:ATP binding"/>
    <property type="evidence" value="ECO:0007669"/>
    <property type="project" value="UniProtKB-KW"/>
</dbReference>
<dbReference type="GO" id="GO:0006298">
    <property type="term" value="P:mismatch repair"/>
    <property type="evidence" value="ECO:0007669"/>
    <property type="project" value="InterPro"/>
</dbReference>
<dbReference type="InterPro" id="IPR027417">
    <property type="entry name" value="P-loop_NTPase"/>
</dbReference>
<keyword evidence="4" id="KW-0812">Transmembrane</keyword>
<dbReference type="AlphaFoldDB" id="C0BZP4"/>